<sequence length="130" mass="14785">MIRNVRKYLLYFSGLFFLGLGIAGYVLPGLPGTIFLIISASCFVRSNDRMYRWVTEHRIFGKLIKNYLETGSMPLRAKVISVFFIWVFTGVSLWVPEYGLLFKIPIISLAIIGTWYILSRTSSTGSSDND</sequence>
<accession>A0A381YIL3</accession>
<keyword evidence="1" id="KW-0472">Membrane</keyword>
<dbReference type="PIRSF" id="PIRSF016789">
    <property type="entry name" value="DUF454"/>
    <property type="match status" value="1"/>
</dbReference>
<dbReference type="InterPro" id="IPR007401">
    <property type="entry name" value="DUF454"/>
</dbReference>
<feature type="transmembrane region" description="Helical" evidence="1">
    <location>
        <begin position="9"/>
        <end position="27"/>
    </location>
</feature>
<proteinExistence type="predicted"/>
<evidence type="ECO:0008006" key="3">
    <source>
        <dbReference type="Google" id="ProtNLM"/>
    </source>
</evidence>
<protein>
    <recommendedName>
        <fullName evidence="3">DUF454 domain-containing protein</fullName>
    </recommendedName>
</protein>
<dbReference type="PANTHER" id="PTHR35813">
    <property type="entry name" value="INNER MEMBRANE PROTEIN YBAN"/>
    <property type="match status" value="1"/>
</dbReference>
<gene>
    <name evidence="2" type="ORF">METZ01_LOCUS129669</name>
</gene>
<organism evidence="2">
    <name type="scientific">marine metagenome</name>
    <dbReference type="NCBI Taxonomy" id="408172"/>
    <lineage>
        <taxon>unclassified sequences</taxon>
        <taxon>metagenomes</taxon>
        <taxon>ecological metagenomes</taxon>
    </lineage>
</organism>
<evidence type="ECO:0000313" key="2">
    <source>
        <dbReference type="EMBL" id="SVA76815.1"/>
    </source>
</evidence>
<dbReference type="AlphaFoldDB" id="A0A381YIL3"/>
<evidence type="ECO:0000256" key="1">
    <source>
        <dbReference type="SAM" id="Phobius"/>
    </source>
</evidence>
<keyword evidence="1" id="KW-1133">Transmembrane helix</keyword>
<dbReference type="PANTHER" id="PTHR35813:SF1">
    <property type="entry name" value="INNER MEMBRANE PROTEIN YBAN"/>
    <property type="match status" value="1"/>
</dbReference>
<keyword evidence="1" id="KW-0812">Transmembrane</keyword>
<feature type="transmembrane region" description="Helical" evidence="1">
    <location>
        <begin position="100"/>
        <end position="118"/>
    </location>
</feature>
<name>A0A381YIL3_9ZZZZ</name>
<dbReference type="EMBL" id="UINC01018313">
    <property type="protein sequence ID" value="SVA76815.1"/>
    <property type="molecule type" value="Genomic_DNA"/>
</dbReference>
<feature type="transmembrane region" description="Helical" evidence="1">
    <location>
        <begin position="75"/>
        <end position="94"/>
    </location>
</feature>
<dbReference type="GO" id="GO:0005886">
    <property type="term" value="C:plasma membrane"/>
    <property type="evidence" value="ECO:0007669"/>
    <property type="project" value="TreeGrafter"/>
</dbReference>
<dbReference type="Pfam" id="PF04304">
    <property type="entry name" value="DUF454"/>
    <property type="match status" value="1"/>
</dbReference>
<reference evidence="2" key="1">
    <citation type="submission" date="2018-05" db="EMBL/GenBank/DDBJ databases">
        <authorList>
            <person name="Lanie J.A."/>
            <person name="Ng W.-L."/>
            <person name="Kazmierczak K.M."/>
            <person name="Andrzejewski T.M."/>
            <person name="Davidsen T.M."/>
            <person name="Wayne K.J."/>
            <person name="Tettelin H."/>
            <person name="Glass J.I."/>
            <person name="Rusch D."/>
            <person name="Podicherti R."/>
            <person name="Tsui H.-C.T."/>
            <person name="Winkler M.E."/>
        </authorList>
    </citation>
    <scope>NUCLEOTIDE SEQUENCE</scope>
</reference>